<evidence type="ECO:0000313" key="1">
    <source>
        <dbReference type="EMBL" id="SFF94891.1"/>
    </source>
</evidence>
<evidence type="ECO:0000313" key="2">
    <source>
        <dbReference type="Proteomes" id="UP000198623"/>
    </source>
</evidence>
<dbReference type="Gene3D" id="2.160.20.10">
    <property type="entry name" value="Single-stranded right-handed beta-helix, Pectin lyase-like"/>
    <property type="match status" value="1"/>
</dbReference>
<reference evidence="2" key="1">
    <citation type="submission" date="2016-10" db="EMBL/GenBank/DDBJ databases">
        <authorList>
            <person name="Varghese N."/>
            <person name="Submissions S."/>
        </authorList>
    </citation>
    <scope>NUCLEOTIDE SEQUENCE [LARGE SCALE GENOMIC DNA]</scope>
    <source>
        <strain evidence="2">CGMCC 1.10971</strain>
    </source>
</reference>
<dbReference type="InterPro" id="IPR012334">
    <property type="entry name" value="Pectin_lyas_fold"/>
</dbReference>
<dbReference type="STRING" id="1045558.SAMN05216175_10289"/>
<evidence type="ECO:0008006" key="3">
    <source>
        <dbReference type="Google" id="ProtNLM"/>
    </source>
</evidence>
<name>A0A1I2N0J1_9GAMM</name>
<dbReference type="AlphaFoldDB" id="A0A1I2N0J1"/>
<sequence length="383" mass="41687">MKRISSLILLYFAAAGLVMHLAAVSAYLLKPDLVRKACALISDKVVQRFPILAAEKIQYSLETELGVNFPEWLPNQTQKLTSSGIHIGNRSYETLTKAAGSLQDGETLIIGAGVYTQPLVIRANNISVIGNGHVVIEKAAAEGKGAIVIKGNNTTINNIECKNIQVRDNNGACVRLEGKNLILKHVYFHNSQQGLLTGSNPGSVIIKDSRFELLGKNGQAHGIYIGGGELSIDKSLFVAAKSEGHEIKSRAAITRITDSIIASLSSIDSRLIDISDGGILEISDSILQQGPTSANGDMIGYALEKRRYPINSIKLVNNVFILERIGSNTLLHRHPNTQIPELRNNLIVAEKIPELPGFNLIFETRKEAGLEEYPMLPKRLSQP</sequence>
<dbReference type="RefSeq" id="WP_090724453.1">
    <property type="nucleotide sequence ID" value="NZ_FOOU01000002.1"/>
</dbReference>
<accession>A0A1I2N0J1</accession>
<proteinExistence type="predicted"/>
<gene>
    <name evidence="1" type="ORF">SAMN05216175_10289</name>
</gene>
<protein>
    <recommendedName>
        <fullName evidence="3">Right handed beta helix region</fullName>
    </recommendedName>
</protein>
<dbReference type="SUPFAM" id="SSF51126">
    <property type="entry name" value="Pectin lyase-like"/>
    <property type="match status" value="1"/>
</dbReference>
<dbReference type="OrthoDB" id="7055135at2"/>
<dbReference type="EMBL" id="FOOU01000002">
    <property type="protein sequence ID" value="SFF94891.1"/>
    <property type="molecule type" value="Genomic_DNA"/>
</dbReference>
<keyword evidence="2" id="KW-1185">Reference proteome</keyword>
<dbReference type="Proteomes" id="UP000198623">
    <property type="component" value="Unassembled WGS sequence"/>
</dbReference>
<organism evidence="1 2">
    <name type="scientific">Neptunomonas qingdaonensis</name>
    <dbReference type="NCBI Taxonomy" id="1045558"/>
    <lineage>
        <taxon>Bacteria</taxon>
        <taxon>Pseudomonadati</taxon>
        <taxon>Pseudomonadota</taxon>
        <taxon>Gammaproteobacteria</taxon>
        <taxon>Oceanospirillales</taxon>
        <taxon>Oceanospirillaceae</taxon>
        <taxon>Neptunomonas</taxon>
    </lineage>
</organism>
<dbReference type="InterPro" id="IPR011050">
    <property type="entry name" value="Pectin_lyase_fold/virulence"/>
</dbReference>